<name>A0ABT2PU44_9BURK</name>
<keyword evidence="1" id="KW-0472">Membrane</keyword>
<dbReference type="Proteomes" id="UP001525968">
    <property type="component" value="Unassembled WGS sequence"/>
</dbReference>
<evidence type="ECO:0000256" key="1">
    <source>
        <dbReference type="SAM" id="Phobius"/>
    </source>
</evidence>
<accession>A0ABT2PU44</accession>
<proteinExistence type="predicted"/>
<gene>
    <name evidence="2" type="ORF">N0K08_19140</name>
</gene>
<comment type="caution">
    <text evidence="2">The sequence shown here is derived from an EMBL/GenBank/DDBJ whole genome shotgun (WGS) entry which is preliminary data.</text>
</comment>
<evidence type="ECO:0000313" key="3">
    <source>
        <dbReference type="Proteomes" id="UP001525968"/>
    </source>
</evidence>
<dbReference type="EMBL" id="JAODYH010000012">
    <property type="protein sequence ID" value="MCT9812752.1"/>
    <property type="molecule type" value="Genomic_DNA"/>
</dbReference>
<feature type="transmembrane region" description="Helical" evidence="1">
    <location>
        <begin position="50"/>
        <end position="70"/>
    </location>
</feature>
<protein>
    <submittedName>
        <fullName evidence="2">Uncharacterized protein</fullName>
    </submittedName>
</protein>
<organism evidence="2 3">
    <name type="scientific">Acidovorax bellezanensis</name>
    <dbReference type="NCBI Taxonomy" id="2976702"/>
    <lineage>
        <taxon>Bacteria</taxon>
        <taxon>Pseudomonadati</taxon>
        <taxon>Pseudomonadota</taxon>
        <taxon>Betaproteobacteria</taxon>
        <taxon>Burkholderiales</taxon>
        <taxon>Comamonadaceae</taxon>
        <taxon>Acidovorax</taxon>
    </lineage>
</organism>
<sequence>MGIVYAHLIACCAAIGLVLMSDIAMVKQLISGNPRERMDEKHLHDLQNTVAWALVALWATGVAIITLDASSKGWAYFANPKLQAKITVVCLLTLNGFLLHHRVLPLMKKVGNLLSMSFSQRSFAVFAGSVSAVSWFYAALLGVGRPLNWKYSLTEILAAYPALIVGGFAGLMLLLAWARHRTGDESHALSGTRFVGAR</sequence>
<reference evidence="2 3" key="1">
    <citation type="submission" date="2022-09" db="EMBL/GenBank/DDBJ databases">
        <title>Draft genome of isolate Be4.</title>
        <authorList>
            <person name="Sanchez-Castro I."/>
            <person name="Martinez-Rodriguez P."/>
            <person name="Descostes M."/>
            <person name="Merroun M."/>
        </authorList>
    </citation>
    <scope>NUCLEOTIDE SEQUENCE [LARGE SCALE GENOMIC DNA]</scope>
    <source>
        <strain evidence="2 3">Be4</strain>
    </source>
</reference>
<feature type="transmembrane region" description="Helical" evidence="1">
    <location>
        <begin position="156"/>
        <end position="178"/>
    </location>
</feature>
<dbReference type="RefSeq" id="WP_261501997.1">
    <property type="nucleotide sequence ID" value="NZ_JAODYH010000012.1"/>
</dbReference>
<feature type="transmembrane region" description="Helical" evidence="1">
    <location>
        <begin position="82"/>
        <end position="103"/>
    </location>
</feature>
<feature type="transmembrane region" description="Helical" evidence="1">
    <location>
        <begin position="123"/>
        <end position="144"/>
    </location>
</feature>
<keyword evidence="1" id="KW-0812">Transmembrane</keyword>
<evidence type="ECO:0000313" key="2">
    <source>
        <dbReference type="EMBL" id="MCT9812752.1"/>
    </source>
</evidence>
<keyword evidence="1" id="KW-1133">Transmembrane helix</keyword>
<keyword evidence="3" id="KW-1185">Reference proteome</keyword>